<evidence type="ECO:0000313" key="10">
    <source>
        <dbReference type="EMBL" id="NOJ73502.1"/>
    </source>
</evidence>
<evidence type="ECO:0000256" key="4">
    <source>
        <dbReference type="ARBA" id="ARBA00022450"/>
    </source>
</evidence>
<dbReference type="InterPro" id="IPR023213">
    <property type="entry name" value="CAT-like_dom_sf"/>
</dbReference>
<keyword evidence="6" id="KW-0436">Ligase</keyword>
<keyword evidence="4" id="KW-0596">Phosphopantetheine</keyword>
<dbReference type="GO" id="GO:0005737">
    <property type="term" value="C:cytoplasm"/>
    <property type="evidence" value="ECO:0007669"/>
    <property type="project" value="TreeGrafter"/>
</dbReference>
<dbReference type="FunFam" id="3.30.559.30:FF:000006">
    <property type="entry name" value="Yersiniabactin polyketide/non-ribosomal peptide synthetase"/>
    <property type="match status" value="2"/>
</dbReference>
<dbReference type="GO" id="GO:0031177">
    <property type="term" value="F:phosphopantetheine binding"/>
    <property type="evidence" value="ECO:0007669"/>
    <property type="project" value="InterPro"/>
</dbReference>
<keyword evidence="7" id="KW-0045">Antibiotic biosynthesis</keyword>
<dbReference type="GO" id="GO:0044550">
    <property type="term" value="P:secondary metabolite biosynthetic process"/>
    <property type="evidence" value="ECO:0007669"/>
    <property type="project" value="UniProtKB-ARBA"/>
</dbReference>
<dbReference type="GO" id="GO:0017000">
    <property type="term" value="P:antibiotic biosynthetic process"/>
    <property type="evidence" value="ECO:0007669"/>
    <property type="project" value="UniProtKB-KW"/>
</dbReference>
<dbReference type="FunFam" id="3.30.300.30:FF:000010">
    <property type="entry name" value="Enterobactin synthetase component F"/>
    <property type="match status" value="2"/>
</dbReference>
<accession>A0AAP7A6H7</accession>
<keyword evidence="5" id="KW-0597">Phosphoprotein</keyword>
<dbReference type="SMART" id="SM00823">
    <property type="entry name" value="PKS_PP"/>
    <property type="match status" value="2"/>
</dbReference>
<dbReference type="Gene3D" id="3.30.300.30">
    <property type="match status" value="2"/>
</dbReference>
<feature type="domain" description="Carrier" evidence="9">
    <location>
        <begin position="1992"/>
        <end position="2067"/>
    </location>
</feature>
<dbReference type="Gene3D" id="1.10.1200.10">
    <property type="entry name" value="ACP-like"/>
    <property type="match status" value="2"/>
</dbReference>
<dbReference type="Gene3D" id="3.40.50.12780">
    <property type="entry name" value="N-terminal domain of ligase-like"/>
    <property type="match status" value="2"/>
</dbReference>
<dbReference type="InterPro" id="IPR000873">
    <property type="entry name" value="AMP-dep_synth/lig_dom"/>
</dbReference>
<dbReference type="InterPro" id="IPR042099">
    <property type="entry name" value="ANL_N_sf"/>
</dbReference>
<evidence type="ECO:0000256" key="1">
    <source>
        <dbReference type="ARBA" id="ARBA00001957"/>
    </source>
</evidence>
<comment type="caution">
    <text evidence="10">The sequence shown here is derived from an EMBL/GenBank/DDBJ whole genome shotgun (WGS) entry which is preliminary data.</text>
</comment>
<dbReference type="InterPro" id="IPR010071">
    <property type="entry name" value="AA_adenyl_dom"/>
</dbReference>
<dbReference type="FunFam" id="3.40.50.12780:FF:000012">
    <property type="entry name" value="Non-ribosomal peptide synthetase"/>
    <property type="match status" value="1"/>
</dbReference>
<dbReference type="EMBL" id="JABFOR010000047">
    <property type="protein sequence ID" value="NOJ73502.1"/>
    <property type="molecule type" value="Genomic_DNA"/>
</dbReference>
<protein>
    <submittedName>
        <fullName evidence="10">Amino acid adenylation domain-containing protein</fullName>
    </submittedName>
</protein>
<comment type="similarity">
    <text evidence="3">Belongs to the ATP-dependent AMP-binding enzyme family.</text>
</comment>
<keyword evidence="8" id="KW-0511">Multifunctional enzyme</keyword>
<dbReference type="CDD" id="cd19535">
    <property type="entry name" value="Cyc_NRPS"/>
    <property type="match status" value="2"/>
</dbReference>
<dbReference type="InterPro" id="IPR001242">
    <property type="entry name" value="Condensation_dom"/>
</dbReference>
<dbReference type="FunFam" id="3.40.50.980:FF:000001">
    <property type="entry name" value="Non-ribosomal peptide synthetase"/>
    <property type="match status" value="2"/>
</dbReference>
<comment type="cofactor">
    <cofactor evidence="1">
        <name>pantetheine 4'-phosphate</name>
        <dbReference type="ChEBI" id="CHEBI:47942"/>
    </cofactor>
</comment>
<dbReference type="Gene3D" id="3.40.50.1820">
    <property type="entry name" value="alpha/beta hydrolase"/>
    <property type="match status" value="1"/>
</dbReference>
<dbReference type="NCBIfam" id="NF003417">
    <property type="entry name" value="PRK04813.1"/>
    <property type="match status" value="2"/>
</dbReference>
<dbReference type="SUPFAM" id="SSF52777">
    <property type="entry name" value="CoA-dependent acyltransferases"/>
    <property type="match status" value="4"/>
</dbReference>
<dbReference type="InterPro" id="IPR045851">
    <property type="entry name" value="AMP-bd_C_sf"/>
</dbReference>
<dbReference type="Pfam" id="PF00975">
    <property type="entry name" value="Thioesterase"/>
    <property type="match status" value="1"/>
</dbReference>
<dbReference type="InterPro" id="IPR006162">
    <property type="entry name" value="Ppantetheine_attach_site"/>
</dbReference>
<dbReference type="PANTHER" id="PTHR45527">
    <property type="entry name" value="NONRIBOSOMAL PEPTIDE SYNTHETASE"/>
    <property type="match status" value="1"/>
</dbReference>
<dbReference type="SUPFAM" id="SSF56801">
    <property type="entry name" value="Acetyl-CoA synthetase-like"/>
    <property type="match status" value="2"/>
</dbReference>
<dbReference type="GO" id="GO:0043041">
    <property type="term" value="P:amino acid activation for nonribosomal peptide biosynthetic process"/>
    <property type="evidence" value="ECO:0007669"/>
    <property type="project" value="TreeGrafter"/>
</dbReference>
<dbReference type="FunFam" id="3.30.559.10:FF:000023">
    <property type="entry name" value="Non-ribosomal peptide synthetase"/>
    <property type="match status" value="2"/>
</dbReference>
<comment type="pathway">
    <text evidence="2">Siderophore biosynthesis.</text>
</comment>
<evidence type="ECO:0000256" key="3">
    <source>
        <dbReference type="ARBA" id="ARBA00006432"/>
    </source>
</evidence>
<evidence type="ECO:0000256" key="5">
    <source>
        <dbReference type="ARBA" id="ARBA00022553"/>
    </source>
</evidence>
<evidence type="ECO:0000256" key="2">
    <source>
        <dbReference type="ARBA" id="ARBA00004924"/>
    </source>
</evidence>
<dbReference type="GO" id="GO:0008610">
    <property type="term" value="P:lipid biosynthetic process"/>
    <property type="evidence" value="ECO:0007669"/>
    <property type="project" value="UniProtKB-ARBA"/>
</dbReference>
<dbReference type="GO" id="GO:0016874">
    <property type="term" value="F:ligase activity"/>
    <property type="evidence" value="ECO:0007669"/>
    <property type="project" value="UniProtKB-KW"/>
</dbReference>
<dbReference type="Gene3D" id="1.10.287.490">
    <property type="entry name" value="Helix hairpin bin"/>
    <property type="match status" value="1"/>
</dbReference>
<dbReference type="CDD" id="cd12114">
    <property type="entry name" value="A_NRPS_TlmIV_like"/>
    <property type="match status" value="1"/>
</dbReference>
<proteinExistence type="inferred from homology"/>
<dbReference type="InterPro" id="IPR009081">
    <property type="entry name" value="PP-bd_ACP"/>
</dbReference>
<dbReference type="SUPFAM" id="SSF47336">
    <property type="entry name" value="ACP-like"/>
    <property type="match status" value="2"/>
</dbReference>
<evidence type="ECO:0000256" key="8">
    <source>
        <dbReference type="ARBA" id="ARBA00023268"/>
    </source>
</evidence>
<evidence type="ECO:0000256" key="7">
    <source>
        <dbReference type="ARBA" id="ARBA00023194"/>
    </source>
</evidence>
<gene>
    <name evidence="10" type="ORF">HMI46_23550</name>
</gene>
<dbReference type="InterPro" id="IPR020806">
    <property type="entry name" value="PKS_PP-bd"/>
</dbReference>
<feature type="non-terminal residue" evidence="10">
    <location>
        <position position="1"/>
    </location>
</feature>
<dbReference type="Gene3D" id="3.30.559.10">
    <property type="entry name" value="Chloramphenicol acetyltransferase-like domain"/>
    <property type="match status" value="2"/>
</dbReference>
<evidence type="ECO:0000256" key="6">
    <source>
        <dbReference type="ARBA" id="ARBA00022598"/>
    </source>
</evidence>
<dbReference type="Pfam" id="PF00668">
    <property type="entry name" value="Condensation"/>
    <property type="match status" value="2"/>
</dbReference>
<dbReference type="SUPFAM" id="SSF53474">
    <property type="entry name" value="alpha/beta-Hydrolases"/>
    <property type="match status" value="1"/>
</dbReference>
<dbReference type="InterPro" id="IPR001031">
    <property type="entry name" value="Thioesterase"/>
</dbReference>
<dbReference type="NCBIfam" id="TIGR01733">
    <property type="entry name" value="AA-adenyl-dom"/>
    <property type="match status" value="2"/>
</dbReference>
<dbReference type="PANTHER" id="PTHR45527:SF10">
    <property type="entry name" value="PYOCHELIN SYNTHASE PCHF"/>
    <property type="match status" value="1"/>
</dbReference>
<dbReference type="Pfam" id="PF13193">
    <property type="entry name" value="AMP-binding_C"/>
    <property type="match status" value="2"/>
</dbReference>
<dbReference type="PROSITE" id="PS00012">
    <property type="entry name" value="PHOSPHOPANTETHEINE"/>
    <property type="match status" value="1"/>
</dbReference>
<evidence type="ECO:0000313" key="11">
    <source>
        <dbReference type="Proteomes" id="UP000552038"/>
    </source>
</evidence>
<dbReference type="InterPro" id="IPR029058">
    <property type="entry name" value="AB_hydrolase_fold"/>
</dbReference>
<dbReference type="InterPro" id="IPR020845">
    <property type="entry name" value="AMP-binding_CS"/>
</dbReference>
<dbReference type="InterPro" id="IPR036736">
    <property type="entry name" value="ACP-like_sf"/>
</dbReference>
<organism evidence="10 11">
    <name type="scientific">Paenibacillus alvei</name>
    <name type="common">Bacillus alvei</name>
    <dbReference type="NCBI Taxonomy" id="44250"/>
    <lineage>
        <taxon>Bacteria</taxon>
        <taxon>Bacillati</taxon>
        <taxon>Bacillota</taxon>
        <taxon>Bacilli</taxon>
        <taxon>Bacillales</taxon>
        <taxon>Paenibacillaceae</taxon>
        <taxon>Paenibacillus</taxon>
    </lineage>
</organism>
<dbReference type="Pfam" id="PF00550">
    <property type="entry name" value="PP-binding"/>
    <property type="match status" value="2"/>
</dbReference>
<dbReference type="Pfam" id="PF00501">
    <property type="entry name" value="AMP-binding"/>
    <property type="match status" value="2"/>
</dbReference>
<dbReference type="FunFam" id="1.10.1200.10:FF:000005">
    <property type="entry name" value="Nonribosomal peptide synthetase 1"/>
    <property type="match status" value="1"/>
</dbReference>
<feature type="domain" description="Carrier" evidence="9">
    <location>
        <begin position="932"/>
        <end position="1007"/>
    </location>
</feature>
<evidence type="ECO:0000259" key="9">
    <source>
        <dbReference type="PROSITE" id="PS50075"/>
    </source>
</evidence>
<dbReference type="InterPro" id="IPR057737">
    <property type="entry name" value="Condensation_MtbB-like"/>
</dbReference>
<name>A0AAP7A6H7_PAEAL</name>
<dbReference type="PROSITE" id="PS50075">
    <property type="entry name" value="CARRIER"/>
    <property type="match status" value="2"/>
</dbReference>
<dbReference type="InterPro" id="IPR025110">
    <property type="entry name" value="AMP-bd_C"/>
</dbReference>
<dbReference type="PROSITE" id="PS00455">
    <property type="entry name" value="AMP_BINDING"/>
    <property type="match status" value="2"/>
</dbReference>
<sequence>AYLMGREDHFEMGGVSTHGYSEFVTEIDISRLSQALRQVIAYQPMMRAIVKPSGEQVILEQVPDYSIEVKDLTHLDAETQEQHILRERDMKSHYVFATDQWPLFEFKAFKLTEETHYLFVSFDALIADGASIQIIGKLLLQCYRQPDWNPPLLGLTFRDYIAALKKFQQTAAYRWDKKYWLDQLPDFPSAPRLPLKKDPATVKQPHFKRFEKRFDRAVWDRLKSKAQARNITPSALLCTAYSEVLAYWSNQPHLAVALTIFNRLPFHRDVELLVGDFTSVMLLDIDLTVGEHFWDRAQRVQERLLEALEHRHYDGIEMIRELSKYHNYGTRAVMPIVFTSVLLGSKADEEAAWDMLGQMKMGLGQTSQVYIDHQAFEDKGGLLVVWDYVEELFDSESVATMFSQYTSILDSFAASDEPFELKAGAEDRALLEAYNQTDEDIAWTTLHGLFMEQVKRVPEEPAVVAPDKSMSYRELHVRSNQLAHYLQEQGIGRHDLIGVRADRQAETVVNILGVLKAGAAYVPIDPDYPEERISYMMENSGCKIMLEPNSCEALQLADYPEEDHGNVHYPEDTAYIIYTSGSTGRPKGVVISHGAAANTVQDINKKLAVNDTDRILGLSSMCFDLSVYDLFGALGAGAALVMVKDQREVEELWAAIREQGITIWNSVPAIMEMLTDNMEKDAVHDRMKAVLLSGDWIPMQLPGKVRRHFPQAELISLGGATEASIWSIYYPIGDRDEKLTSIPYGRPLANQKFYVLNYELKPCPIGVQGELYIGGAGLAEGYWRDEEKTRDAFIVHPELGRLYRTGDYGILHREGYIEFLGRKDQQVKIRGYRVELGEIERRLAEHELIKGAVVVDYRDARGKTALCAYYVSEDEELAAKELRIYLSRELPDYMVPGCFVELDEIPLTVNGKVDRKALPEPDKGGSESSYEAPRNELERKLAELWAEALELERVGIHDNFFELGGNSILMVQIRTRIGKELGVEISLRDFLQHHTVGMLAGLIRRGEQAQSVTYPELVPDPDRMHEPFPLTDVQMAYLMGREDHFEMGGVSTHAYLELETTMDMKRFNEALQKVIDRHAMLRATILPTGEQVILEHVPPYIIDIADISHLDKPAQQERIARERQRMSHAVFPADQWPLFEYKAFKLSSSKHYLFIGYDMLITDGASFQFVHKEMMEHYHAPDLQLPAIPVTFRDYMMTYTEFQSSPKVTEDKQYWMNKLDDFPAAPAMPYAIKPEYVHKPHFQRKTKHLSEQVYKRLKKRASDDNVTPSAVLCAAFARILSYWSNQSRIALNCTVFNRFPFHEDVFSLIGDFTSVMLLDIQLEPESGFWENASLVQQVMMEALEHRHYDGVKFIRDLARHKNISSNKAVMPIVFTSMLLDSNTDSSETHQHMGEVKMALSQTSQVFLDYQVLEADGGITITWDYVEELFDPGDIAAMFNEYFALLDHALTSEELYELRGRDEDRALMLHYNDTVEDLPRTTLPALFANQAKHFPDAIAVILEEEHISYKELDERSNQIAHDLRQRGVGRNDCVGVLAHREIQTIVNMMGVLKAGGAYVPIDPEYPKDRRLFILENSRCKLLLDSDAGIADEVNRLPVEAGDVVVKPEDTAYVIYTSGSTGRPKGVVISHGAAANTILDMNRKFSVGPGDRILGLSSMCFDLSVYDIFGALAAGAALVMVRDHRDIADVSRIVEEAGITIWNSVPAIMDLLIDHLNVQHRDEPAYYWTPSYMRQGAAQSRTRNTKLRLVLLSGDWIPIKLPAKVYQSFIHANVISLGGATEASIWSIYYPLNEADLDRDFASIPYGYPLANQTFYVLNYELQLCPAGVEGELFIGGAGLAEEYLNDPVRTNEAFIEHPQFGRLYRTGDCGIFHRDGYIEFTGRKDHQVKISGYRVELGEIEHQLLLQDGIHEAIVIAKTDTNHRKVLCAYLKSERPIDAERIKSELAKTLPSYMIPKYFIELHEVPLTANGKVNREALPEPELDSIEKVEYTAPESELEQIVAGIWCIILGVERISVLENLFDLGADSTSIIKFAARMSAEHQVKIPIQQFFITPTIRQTVQALSQLEVRVSDYSSERIHLHPSSKSNQMIFCFPPIVALGVVYQRLAEIMDDYAFYSFNFIEADNRIEEYIRLIKQVQPKGPYTFLGISAGGNLAFELTKELEKQDELVRDLILMDSFFIQEENPEQTSEEESRRYALETVDYLLKQYPQLESEGEYFREHVGTKIQRYYNYLDGLVNSGKVRANLSVIKSLSSQSKHVRGDINLWHNCTASRFISMNGHGDHESMLDPGNAEKNAVLIRDILTAKAVK</sequence>
<dbReference type="Proteomes" id="UP000552038">
    <property type="component" value="Unassembled WGS sequence"/>
</dbReference>
<dbReference type="Gene3D" id="3.30.559.30">
    <property type="entry name" value="Nonribosomal peptide synthetase, condensation domain"/>
    <property type="match status" value="2"/>
</dbReference>
<reference evidence="10 11" key="1">
    <citation type="submission" date="2020-05" db="EMBL/GenBank/DDBJ databases">
        <title>Whole genome sequencing and identification of novel metabolites from Paenibacillus alvei strain JR949.</title>
        <authorList>
            <person name="Rajendhran J."/>
            <person name="Sree Pranav P."/>
            <person name="Mahalakshmi B."/>
            <person name="Karthikeyan R."/>
        </authorList>
    </citation>
    <scope>NUCLEOTIDE SEQUENCE [LARGE SCALE GENOMIC DNA]</scope>
    <source>
        <strain evidence="10 11">JR949</strain>
    </source>
</reference>